<dbReference type="InterPro" id="IPR012910">
    <property type="entry name" value="Plug_dom"/>
</dbReference>
<dbReference type="Gene3D" id="2.40.170.20">
    <property type="entry name" value="TonB-dependent receptor, beta-barrel domain"/>
    <property type="match status" value="1"/>
</dbReference>
<feature type="chain" id="PRO_5046597216" evidence="12">
    <location>
        <begin position="22"/>
        <end position="609"/>
    </location>
</feature>
<keyword evidence="4 10" id="KW-0812">Transmembrane</keyword>
<evidence type="ECO:0000256" key="5">
    <source>
        <dbReference type="ARBA" id="ARBA00022729"/>
    </source>
</evidence>
<dbReference type="Pfam" id="PF07715">
    <property type="entry name" value="Plug"/>
    <property type="match status" value="1"/>
</dbReference>
<dbReference type="Pfam" id="PF00593">
    <property type="entry name" value="TonB_dep_Rec_b-barrel"/>
    <property type="match status" value="1"/>
</dbReference>
<evidence type="ECO:0000256" key="6">
    <source>
        <dbReference type="ARBA" id="ARBA00023077"/>
    </source>
</evidence>
<dbReference type="PANTHER" id="PTHR30069">
    <property type="entry name" value="TONB-DEPENDENT OUTER MEMBRANE RECEPTOR"/>
    <property type="match status" value="1"/>
</dbReference>
<keyword evidence="9 10" id="KW-0998">Cell outer membrane</keyword>
<comment type="caution">
    <text evidence="15">The sequence shown here is derived from an EMBL/GenBank/DDBJ whole genome shotgun (WGS) entry which is preliminary data.</text>
</comment>
<keyword evidence="5 12" id="KW-0732">Signal</keyword>
<comment type="similarity">
    <text evidence="10 11">Belongs to the TonB-dependent receptor family.</text>
</comment>
<dbReference type="RefSeq" id="WP_380744696.1">
    <property type="nucleotide sequence ID" value="NZ_JBHTLI010000001.1"/>
</dbReference>
<proteinExistence type="inferred from homology"/>
<organism evidence="15 16">
    <name type="scientific">Salegentibacter chungangensis</name>
    <dbReference type="NCBI Taxonomy" id="1335724"/>
    <lineage>
        <taxon>Bacteria</taxon>
        <taxon>Pseudomonadati</taxon>
        <taxon>Bacteroidota</taxon>
        <taxon>Flavobacteriia</taxon>
        <taxon>Flavobacteriales</taxon>
        <taxon>Flavobacteriaceae</taxon>
        <taxon>Salegentibacter</taxon>
    </lineage>
</organism>
<dbReference type="SUPFAM" id="SSF56935">
    <property type="entry name" value="Porins"/>
    <property type="match status" value="1"/>
</dbReference>
<sequence length="609" mass="69099">MKNIRFYIFFIGLLCSTPVFSQNDSITRLEEVVLSDVKLYQNTRGQEVSVLSDSLLTENEPFLTSVLKFNSPVYIRENGYGMVASPSFRGTTASQTAVVWNGININSQFNGQTDFNTINTSGYDNVAVRAGGGSVIYGSGAIGGSIHLNNRFEFGKGLRNKLRLNYGSFNTLSGDLSSGFSSEKFSVYAGLSGVTSDNDYKYPGTEKYNENGDFHNLGFRGGSAYWLDKNNVLKFHTMYYEGERAFSGTLTAPSNSKYQDVNNRNLLEWKGFFNKFTSDLKLAYLDEHYKYYENRDSENFEFGDAKTFISRYDLNYNAGNGIQLNVILDYRNTLGKGSNFDKRERNTGALAFLYSQDLDRFSYEASLRKELSDRYESPLLFALSGGYDLTSFYNIKFSISKNYRIPAYNDLFWAGSGNPDLRPETSWQGELGQKFHFDNAEFGAIVYLMKIDDLLRWVPNNSGLWRPQNTESVTNYGLELRGNLDKDFGQHHFSLNSTYAYTRTRDDKLGKELIYTPKHKATASLGYALKHFSTFFQFLYNGPIYTSTDNAYKLDGYSISNLGVAYAFGVKKKLKLGLELRNLFDKKYQSLPSRPMPGRSINSSLTFKF</sequence>
<evidence type="ECO:0000313" key="16">
    <source>
        <dbReference type="Proteomes" id="UP001597131"/>
    </source>
</evidence>
<accession>A0ABW3NSU6</accession>
<feature type="signal peptide" evidence="12">
    <location>
        <begin position="1"/>
        <end position="21"/>
    </location>
</feature>
<evidence type="ECO:0000256" key="3">
    <source>
        <dbReference type="ARBA" id="ARBA00022452"/>
    </source>
</evidence>
<keyword evidence="3 10" id="KW-1134">Transmembrane beta strand</keyword>
<evidence type="ECO:0000259" key="14">
    <source>
        <dbReference type="Pfam" id="PF07715"/>
    </source>
</evidence>
<keyword evidence="16" id="KW-1185">Reference proteome</keyword>
<keyword evidence="2 10" id="KW-0813">Transport</keyword>
<gene>
    <name evidence="15" type="ORF">ACFQ3Q_08170</name>
</gene>
<keyword evidence="7 10" id="KW-0472">Membrane</keyword>
<feature type="domain" description="TonB-dependent receptor-like beta-barrel" evidence="13">
    <location>
        <begin position="175"/>
        <end position="583"/>
    </location>
</feature>
<dbReference type="EMBL" id="JBHTLI010000001">
    <property type="protein sequence ID" value="MFD1095720.1"/>
    <property type="molecule type" value="Genomic_DNA"/>
</dbReference>
<comment type="subcellular location">
    <subcellularLocation>
        <location evidence="1 10">Cell outer membrane</location>
        <topology evidence="1 10">Multi-pass membrane protein</topology>
    </subcellularLocation>
</comment>
<dbReference type="PANTHER" id="PTHR30069:SF29">
    <property type="entry name" value="HEMOGLOBIN AND HEMOGLOBIN-HAPTOGLOBIN-BINDING PROTEIN 1-RELATED"/>
    <property type="match status" value="1"/>
</dbReference>
<evidence type="ECO:0000256" key="2">
    <source>
        <dbReference type="ARBA" id="ARBA00022448"/>
    </source>
</evidence>
<evidence type="ECO:0000256" key="11">
    <source>
        <dbReference type="RuleBase" id="RU003357"/>
    </source>
</evidence>
<evidence type="ECO:0000256" key="1">
    <source>
        <dbReference type="ARBA" id="ARBA00004571"/>
    </source>
</evidence>
<evidence type="ECO:0000256" key="8">
    <source>
        <dbReference type="ARBA" id="ARBA00023170"/>
    </source>
</evidence>
<feature type="domain" description="TonB-dependent receptor plug" evidence="14">
    <location>
        <begin position="60"/>
        <end position="144"/>
    </location>
</feature>
<evidence type="ECO:0000259" key="13">
    <source>
        <dbReference type="Pfam" id="PF00593"/>
    </source>
</evidence>
<evidence type="ECO:0000256" key="9">
    <source>
        <dbReference type="ARBA" id="ARBA00023237"/>
    </source>
</evidence>
<dbReference type="InterPro" id="IPR039426">
    <property type="entry name" value="TonB-dep_rcpt-like"/>
</dbReference>
<reference evidence="16" key="1">
    <citation type="journal article" date="2019" name="Int. J. Syst. Evol. Microbiol.">
        <title>The Global Catalogue of Microorganisms (GCM) 10K type strain sequencing project: providing services to taxonomists for standard genome sequencing and annotation.</title>
        <authorList>
            <consortium name="The Broad Institute Genomics Platform"/>
            <consortium name="The Broad Institute Genome Sequencing Center for Infectious Disease"/>
            <person name="Wu L."/>
            <person name="Ma J."/>
        </authorList>
    </citation>
    <scope>NUCLEOTIDE SEQUENCE [LARGE SCALE GENOMIC DNA]</scope>
    <source>
        <strain evidence="16">CCUG 64793</strain>
    </source>
</reference>
<evidence type="ECO:0000256" key="4">
    <source>
        <dbReference type="ARBA" id="ARBA00022692"/>
    </source>
</evidence>
<dbReference type="InterPro" id="IPR036942">
    <property type="entry name" value="Beta-barrel_TonB_sf"/>
</dbReference>
<evidence type="ECO:0000256" key="7">
    <source>
        <dbReference type="ARBA" id="ARBA00023136"/>
    </source>
</evidence>
<protein>
    <submittedName>
        <fullName evidence="15">TonB-dependent receptor plug domain-containing protein</fullName>
    </submittedName>
</protein>
<dbReference type="InterPro" id="IPR037066">
    <property type="entry name" value="Plug_dom_sf"/>
</dbReference>
<evidence type="ECO:0000313" key="15">
    <source>
        <dbReference type="EMBL" id="MFD1095720.1"/>
    </source>
</evidence>
<evidence type="ECO:0000256" key="10">
    <source>
        <dbReference type="PROSITE-ProRule" id="PRU01360"/>
    </source>
</evidence>
<name>A0ABW3NSU6_9FLAO</name>
<evidence type="ECO:0000256" key="12">
    <source>
        <dbReference type="SAM" id="SignalP"/>
    </source>
</evidence>
<dbReference type="Proteomes" id="UP001597131">
    <property type="component" value="Unassembled WGS sequence"/>
</dbReference>
<dbReference type="Gene3D" id="2.170.130.10">
    <property type="entry name" value="TonB-dependent receptor, plug domain"/>
    <property type="match status" value="1"/>
</dbReference>
<dbReference type="InterPro" id="IPR000531">
    <property type="entry name" value="Beta-barrel_TonB"/>
</dbReference>
<keyword evidence="8 15" id="KW-0675">Receptor</keyword>
<dbReference type="PROSITE" id="PS52016">
    <property type="entry name" value="TONB_DEPENDENT_REC_3"/>
    <property type="match status" value="1"/>
</dbReference>
<keyword evidence="6 11" id="KW-0798">TonB box</keyword>